<dbReference type="EMBL" id="HQ110084">
    <property type="protein sequence ID" value="ADX32456.1"/>
    <property type="molecule type" value="Genomic_DNA"/>
</dbReference>
<name>F1BUS1_9CAUD</name>
<sequence length="86" mass="9350">MRLRHFRQNKAGGITGQQIHISAGHIGQSVKSTHQLPQRTGSTGSPLLFSGITGQQGKCSGGHFAEAVLRVNFFNAWQCALNESFR</sequence>
<accession>F1BUS1</accession>
<organism evidence="1 2">
    <name type="scientific">Erwinia phage ENT90</name>
    <dbReference type="NCBI Taxonomy" id="947843"/>
    <lineage>
        <taxon>Viruses</taxon>
        <taxon>Duplodnaviria</taxon>
        <taxon>Heunggongvirae</taxon>
        <taxon>Uroviricota</taxon>
        <taxon>Caudoviricetes</taxon>
        <taxon>Peduoviridae</taxon>
        <taxon>Entnonagintavirus</taxon>
        <taxon>Entnonagintavirus ENT90</taxon>
    </lineage>
</organism>
<reference evidence="1 2" key="1">
    <citation type="submission" date="2010-08" db="EMBL/GenBank/DDBJ databases">
        <title>Genomic sequence of temperate phage ENT90 isolated from Erwinia amylovora.</title>
        <authorList>
            <person name="Lee Y.-D."/>
            <person name="Park J.-H."/>
        </authorList>
    </citation>
    <scope>NUCLEOTIDE SEQUENCE [LARGE SCALE GENOMIC DNA]</scope>
</reference>
<dbReference type="KEGG" id="vg:14297529"/>
<keyword evidence="2" id="KW-1185">Reference proteome</keyword>
<evidence type="ECO:0000313" key="1">
    <source>
        <dbReference type="EMBL" id="ADX32456.1"/>
    </source>
</evidence>
<protein>
    <submittedName>
        <fullName evidence="1">Uncharacterized protein</fullName>
    </submittedName>
</protein>
<dbReference type="RefSeq" id="YP_007238042.1">
    <property type="nucleotide sequence ID" value="NC_019932.1"/>
</dbReference>
<dbReference type="Proteomes" id="UP000008648">
    <property type="component" value="Segment"/>
</dbReference>
<evidence type="ECO:0000313" key="2">
    <source>
        <dbReference type="Proteomes" id="UP000008648"/>
    </source>
</evidence>
<proteinExistence type="predicted"/>
<dbReference type="GeneID" id="14297529"/>